<protein>
    <submittedName>
        <fullName evidence="1">Uncharacterized protein</fullName>
    </submittedName>
</protein>
<name>A0A419V5C5_9BACL</name>
<sequence>MATNEAISYALVYKHLLGVTPSAKTYNERITAQKIAYLAQAYGTYIGEVNFFWHKRGPYSRAMTSILFEIENNKVEINNLISQLQIKEAIKPSLEKVKKIINNNPISCPIVVWLEICASILFLSKELRTDKPEVLVKELLKKKPFLKEHEESIWRSINLMLNNNSTLIQNCY</sequence>
<dbReference type="RefSeq" id="WP_120193135.1">
    <property type="nucleotide sequence ID" value="NZ_RAPK01000008.1"/>
</dbReference>
<evidence type="ECO:0000313" key="2">
    <source>
        <dbReference type="Proteomes" id="UP000285120"/>
    </source>
</evidence>
<dbReference type="EMBL" id="RAPK01000008">
    <property type="protein sequence ID" value="RKD73651.1"/>
    <property type="molecule type" value="Genomic_DNA"/>
</dbReference>
<proteinExistence type="predicted"/>
<dbReference type="Proteomes" id="UP000285120">
    <property type="component" value="Unassembled WGS sequence"/>
</dbReference>
<dbReference type="AlphaFoldDB" id="A0A419V5C5"/>
<organism evidence="1 2">
    <name type="scientific">Sinobaca qinghaiensis</name>
    <dbReference type="NCBI Taxonomy" id="342944"/>
    <lineage>
        <taxon>Bacteria</taxon>
        <taxon>Bacillati</taxon>
        <taxon>Bacillota</taxon>
        <taxon>Bacilli</taxon>
        <taxon>Bacillales</taxon>
        <taxon>Sporolactobacillaceae</taxon>
        <taxon>Sinobaca</taxon>
    </lineage>
</organism>
<dbReference type="OrthoDB" id="3035958at2"/>
<evidence type="ECO:0000313" key="1">
    <source>
        <dbReference type="EMBL" id="RKD73651.1"/>
    </source>
</evidence>
<comment type="caution">
    <text evidence="1">The sequence shown here is derived from an EMBL/GenBank/DDBJ whole genome shotgun (WGS) entry which is preliminary data.</text>
</comment>
<gene>
    <name evidence="1" type="ORF">ATL39_1953</name>
</gene>
<reference evidence="1 2" key="1">
    <citation type="submission" date="2018-09" db="EMBL/GenBank/DDBJ databases">
        <title>Genomic Encyclopedia of Archaeal and Bacterial Type Strains, Phase II (KMG-II): from individual species to whole genera.</title>
        <authorList>
            <person name="Goeker M."/>
        </authorList>
    </citation>
    <scope>NUCLEOTIDE SEQUENCE [LARGE SCALE GENOMIC DNA]</scope>
    <source>
        <strain evidence="1 2">DSM 17008</strain>
    </source>
</reference>
<accession>A0A419V5C5</accession>
<keyword evidence="2" id="KW-1185">Reference proteome</keyword>